<dbReference type="InterPro" id="IPR001320">
    <property type="entry name" value="Iontro_rcpt_C"/>
</dbReference>
<dbReference type="Pfam" id="PF00528">
    <property type="entry name" value="BPD_transp_1"/>
    <property type="match status" value="1"/>
</dbReference>
<evidence type="ECO:0000313" key="14">
    <source>
        <dbReference type="Proteomes" id="UP000238081"/>
    </source>
</evidence>
<dbReference type="Pfam" id="PF00497">
    <property type="entry name" value="SBP_bac_3"/>
    <property type="match status" value="1"/>
</dbReference>
<dbReference type="InterPro" id="IPR043429">
    <property type="entry name" value="ArtM/GltK/GlnP/TcyL/YhdX-like"/>
</dbReference>
<dbReference type="PANTHER" id="PTHR30614">
    <property type="entry name" value="MEMBRANE COMPONENT OF AMINO ACID ABC TRANSPORTER"/>
    <property type="match status" value="1"/>
</dbReference>
<evidence type="ECO:0000256" key="3">
    <source>
        <dbReference type="ARBA" id="ARBA00022448"/>
    </source>
</evidence>
<dbReference type="SMART" id="SM00079">
    <property type="entry name" value="PBPe"/>
    <property type="match status" value="1"/>
</dbReference>
<feature type="signal peptide" evidence="11">
    <location>
        <begin position="1"/>
        <end position="25"/>
    </location>
</feature>
<dbReference type="GO" id="GO:0015276">
    <property type="term" value="F:ligand-gated monoatomic ion channel activity"/>
    <property type="evidence" value="ECO:0007669"/>
    <property type="project" value="InterPro"/>
</dbReference>
<dbReference type="PROSITE" id="PS50928">
    <property type="entry name" value="ABC_TM1"/>
    <property type="match status" value="1"/>
</dbReference>
<comment type="similarity">
    <text evidence="2">Belongs to the bacterial solute-binding protein 3 family.</text>
</comment>
<dbReference type="PANTHER" id="PTHR30614:SF0">
    <property type="entry name" value="L-CYSTINE TRANSPORT SYSTEM PERMEASE PROTEIN TCYL"/>
    <property type="match status" value="1"/>
</dbReference>
<proteinExistence type="inferred from homology"/>
<keyword evidence="4" id="KW-1003">Cell membrane</keyword>
<evidence type="ECO:0000256" key="5">
    <source>
        <dbReference type="ARBA" id="ARBA00022692"/>
    </source>
</evidence>
<evidence type="ECO:0000256" key="7">
    <source>
        <dbReference type="ARBA" id="ARBA00022970"/>
    </source>
</evidence>
<dbReference type="InterPro" id="IPR018313">
    <property type="entry name" value="SBP_3_CS"/>
</dbReference>
<dbReference type="InterPro" id="IPR001638">
    <property type="entry name" value="Solute-binding_3/MltF_N"/>
</dbReference>
<keyword evidence="6 11" id="KW-0732">Signal</keyword>
<dbReference type="SMART" id="SM00062">
    <property type="entry name" value="PBPb"/>
    <property type="match status" value="1"/>
</dbReference>
<protein>
    <submittedName>
        <fullName evidence="13">Amino acid ABC transporter</fullName>
    </submittedName>
</protein>
<dbReference type="SUPFAM" id="SSF53850">
    <property type="entry name" value="Periplasmic binding protein-like II"/>
    <property type="match status" value="1"/>
</dbReference>
<reference evidence="13 14" key="1">
    <citation type="submission" date="2016-01" db="EMBL/GenBank/DDBJ databases">
        <title>Characterization of the Clostridium difficile lineages that are prevalent in Hong Kong and China.</title>
        <authorList>
            <person name="Kwok J.S.-L."/>
            <person name="Lam W.-Y."/>
            <person name="Ip M."/>
            <person name="Chan T.-F."/>
            <person name="Hawkey P.M."/>
            <person name="Tsui S.K.-W."/>
        </authorList>
    </citation>
    <scope>NUCLEOTIDE SEQUENCE [LARGE SCALE GENOMIC DNA]</scope>
    <source>
        <strain evidence="13 14">300064</strain>
    </source>
</reference>
<dbReference type="InterPro" id="IPR035906">
    <property type="entry name" value="MetI-like_sf"/>
</dbReference>
<dbReference type="CDD" id="cd13709">
    <property type="entry name" value="PBP2_YxeM"/>
    <property type="match status" value="1"/>
</dbReference>
<keyword evidence="7" id="KW-0029">Amino-acid transport</keyword>
<evidence type="ECO:0000256" key="6">
    <source>
        <dbReference type="ARBA" id="ARBA00022729"/>
    </source>
</evidence>
<dbReference type="EMBL" id="LRDH01000096">
    <property type="protein sequence ID" value="PPV15843.1"/>
    <property type="molecule type" value="Genomic_DNA"/>
</dbReference>
<gene>
    <name evidence="13" type="ORF">AWN73_01780</name>
</gene>
<dbReference type="Proteomes" id="UP000238081">
    <property type="component" value="Unassembled WGS sequence"/>
</dbReference>
<dbReference type="CDD" id="cd06261">
    <property type="entry name" value="TM_PBP2"/>
    <property type="match status" value="1"/>
</dbReference>
<evidence type="ECO:0000256" key="1">
    <source>
        <dbReference type="ARBA" id="ARBA00004651"/>
    </source>
</evidence>
<evidence type="ECO:0000256" key="10">
    <source>
        <dbReference type="RuleBase" id="RU363032"/>
    </source>
</evidence>
<dbReference type="InterPro" id="IPR010065">
    <property type="entry name" value="AA_ABC_transptr_permease_3TM"/>
</dbReference>
<evidence type="ECO:0000259" key="12">
    <source>
        <dbReference type="PROSITE" id="PS50928"/>
    </source>
</evidence>
<evidence type="ECO:0000256" key="8">
    <source>
        <dbReference type="ARBA" id="ARBA00022989"/>
    </source>
</evidence>
<sequence length="479" mass="53249">MKKRITTILTLLMLFFSITNVKVYAVDNKNNENRNIKVGTSGTYYPFTFLDENHVKGFEIDIWNEIGKRLGYNVEYETASFSGLFGMLDSSKVDVLANQITITDERKEKYYFSDPYVESGAQIVVEQGNKSSISSIGDLKGKKVGVDLGSNYEQILKDKDSGANIITYQSTDAAFNDLMIGRLDAVVIDKISALININEKKLPLELAGEPFEKVVNSFVFTKNDNNLNLIKEVNSVLSDMKDDGTLEDISNKWLNTNVIAKDNESFFAKLLKSVFNGAKVTILLSIISMIIGLMLGTVISVIRNLKVPVLSQIFSLYVSFFRGTPVLVQLFLLYFGLPEIFPILKGMGGFTAAYIALGFNASAYISEVLRGSFNAIDKGQMEACLAIGMNHIQAIKRIVLPQVLRISIPSIGNIYIDIIKGSSLAFTIGVAEILAKAQMIASANYKFFESYILIAVISWIIIEILTYIQKVLEKKLSIY</sequence>
<evidence type="ECO:0000256" key="9">
    <source>
        <dbReference type="ARBA" id="ARBA00023136"/>
    </source>
</evidence>
<organism evidence="13 14">
    <name type="scientific">Clostridium butyricum</name>
    <dbReference type="NCBI Taxonomy" id="1492"/>
    <lineage>
        <taxon>Bacteria</taxon>
        <taxon>Bacillati</taxon>
        <taxon>Bacillota</taxon>
        <taxon>Clostridia</taxon>
        <taxon>Eubacteriales</taxon>
        <taxon>Clostridiaceae</taxon>
        <taxon>Clostridium</taxon>
    </lineage>
</organism>
<name>A0A0A6Q369_CLOBU</name>
<dbReference type="Gene3D" id="3.40.190.10">
    <property type="entry name" value="Periplasmic binding protein-like II"/>
    <property type="match status" value="2"/>
</dbReference>
<comment type="similarity">
    <text evidence="10">Belongs to the binding-protein-dependent transport system permease family.</text>
</comment>
<feature type="transmembrane region" description="Helical" evidence="10">
    <location>
        <begin position="343"/>
        <end position="365"/>
    </location>
</feature>
<evidence type="ECO:0000313" key="13">
    <source>
        <dbReference type="EMBL" id="PPV15843.1"/>
    </source>
</evidence>
<keyword evidence="3 10" id="KW-0813">Transport</keyword>
<dbReference type="InterPro" id="IPR000515">
    <property type="entry name" value="MetI-like"/>
</dbReference>
<dbReference type="Gene3D" id="1.10.3720.10">
    <property type="entry name" value="MetI-like"/>
    <property type="match status" value="1"/>
</dbReference>
<feature type="transmembrane region" description="Helical" evidence="10">
    <location>
        <begin position="282"/>
        <end position="302"/>
    </location>
</feature>
<dbReference type="PROSITE" id="PS01039">
    <property type="entry name" value="SBP_BACTERIAL_3"/>
    <property type="match status" value="1"/>
</dbReference>
<dbReference type="AlphaFoldDB" id="A0A0A6Q369"/>
<dbReference type="SUPFAM" id="SSF161098">
    <property type="entry name" value="MetI-like"/>
    <property type="match status" value="1"/>
</dbReference>
<feature type="transmembrane region" description="Helical" evidence="10">
    <location>
        <begin position="447"/>
        <end position="468"/>
    </location>
</feature>
<evidence type="ECO:0000256" key="4">
    <source>
        <dbReference type="ARBA" id="ARBA00022475"/>
    </source>
</evidence>
<dbReference type="GO" id="GO:0043190">
    <property type="term" value="C:ATP-binding cassette (ABC) transporter complex"/>
    <property type="evidence" value="ECO:0007669"/>
    <property type="project" value="InterPro"/>
</dbReference>
<evidence type="ECO:0000256" key="11">
    <source>
        <dbReference type="SAM" id="SignalP"/>
    </source>
</evidence>
<accession>A0A0A6Q369</accession>
<dbReference type="GO" id="GO:0015184">
    <property type="term" value="F:L-cystine transmembrane transporter activity"/>
    <property type="evidence" value="ECO:0007669"/>
    <property type="project" value="TreeGrafter"/>
</dbReference>
<dbReference type="NCBIfam" id="TIGR01726">
    <property type="entry name" value="HEQRo_perm_3TM"/>
    <property type="match status" value="1"/>
</dbReference>
<evidence type="ECO:0000256" key="2">
    <source>
        <dbReference type="ARBA" id="ARBA00010333"/>
    </source>
</evidence>
<keyword evidence="8 10" id="KW-1133">Transmembrane helix</keyword>
<feature type="domain" description="ABC transmembrane type-1" evidence="12">
    <location>
        <begin position="278"/>
        <end position="469"/>
    </location>
</feature>
<comment type="subcellular location">
    <subcellularLocation>
        <location evidence="1 10">Cell membrane</location>
        <topology evidence="1 10">Multi-pass membrane protein</topology>
    </subcellularLocation>
</comment>
<feature type="chain" id="PRO_5007387865" evidence="11">
    <location>
        <begin position="26"/>
        <end position="479"/>
    </location>
</feature>
<dbReference type="RefSeq" id="WP_043661381.1">
    <property type="nucleotide sequence ID" value="NZ_JSEG01000001.1"/>
</dbReference>
<comment type="caution">
    <text evidence="13">The sequence shown here is derived from an EMBL/GenBank/DDBJ whole genome shotgun (WGS) entry which is preliminary data.</text>
</comment>
<feature type="transmembrane region" description="Helical" evidence="10">
    <location>
        <begin position="314"/>
        <end position="337"/>
    </location>
</feature>
<keyword evidence="5 10" id="KW-0812">Transmembrane</keyword>
<keyword evidence="9 10" id="KW-0472">Membrane</keyword>